<feature type="domain" description="Glycosyl transferase family 1" evidence="1">
    <location>
        <begin position="214"/>
        <end position="343"/>
    </location>
</feature>
<organism evidence="3">
    <name type="scientific">marine metagenome</name>
    <dbReference type="NCBI Taxonomy" id="408172"/>
    <lineage>
        <taxon>unclassified sequences</taxon>
        <taxon>metagenomes</taxon>
        <taxon>ecological metagenomes</taxon>
    </lineage>
</organism>
<dbReference type="SUPFAM" id="SSF53756">
    <property type="entry name" value="UDP-Glycosyltransferase/glycogen phosphorylase"/>
    <property type="match status" value="1"/>
</dbReference>
<dbReference type="AlphaFoldDB" id="A0A382BSX3"/>
<dbReference type="PANTHER" id="PTHR45947">
    <property type="entry name" value="SULFOQUINOVOSYL TRANSFERASE SQD2"/>
    <property type="match status" value="1"/>
</dbReference>
<name>A0A382BSX3_9ZZZZ</name>
<accession>A0A382BSX3</accession>
<feature type="domain" description="Glycosyltransferase subfamily 4-like N-terminal" evidence="2">
    <location>
        <begin position="22"/>
        <end position="197"/>
    </location>
</feature>
<reference evidence="3" key="1">
    <citation type="submission" date="2018-05" db="EMBL/GenBank/DDBJ databases">
        <authorList>
            <person name="Lanie J.A."/>
            <person name="Ng W.-L."/>
            <person name="Kazmierczak K.M."/>
            <person name="Andrzejewski T.M."/>
            <person name="Davidsen T.M."/>
            <person name="Wayne K.J."/>
            <person name="Tettelin H."/>
            <person name="Glass J.I."/>
            <person name="Rusch D."/>
            <person name="Podicherti R."/>
            <person name="Tsui H.-C.T."/>
            <person name="Winkler M.E."/>
        </authorList>
    </citation>
    <scope>NUCLEOTIDE SEQUENCE</scope>
</reference>
<evidence type="ECO:0000313" key="3">
    <source>
        <dbReference type="EMBL" id="SVB16611.1"/>
    </source>
</evidence>
<evidence type="ECO:0008006" key="4">
    <source>
        <dbReference type="Google" id="ProtNLM"/>
    </source>
</evidence>
<dbReference type="Pfam" id="PF00534">
    <property type="entry name" value="Glycos_transf_1"/>
    <property type="match status" value="1"/>
</dbReference>
<proteinExistence type="predicted"/>
<dbReference type="GO" id="GO:0016757">
    <property type="term" value="F:glycosyltransferase activity"/>
    <property type="evidence" value="ECO:0007669"/>
    <property type="project" value="InterPro"/>
</dbReference>
<evidence type="ECO:0000259" key="1">
    <source>
        <dbReference type="Pfam" id="PF00534"/>
    </source>
</evidence>
<evidence type="ECO:0000259" key="2">
    <source>
        <dbReference type="Pfam" id="PF13439"/>
    </source>
</evidence>
<dbReference type="EMBL" id="UINC01031101">
    <property type="protein sequence ID" value="SVB16611.1"/>
    <property type="molecule type" value="Genomic_DNA"/>
</dbReference>
<sequence length="343" mass="38139">MRLALISFHGCPVARLGEKDTGGMNVYVLNLASELGNLGHYVDVFTRYHDVEDPQIVELGLNVRVIHLNGGPLLERKKDLAFHTASFTANMHEFIYQESIEYDLVHSHYWLSGKIAAEISRIWEIPHVSTFHTLAKTKLRAHAGEKETSYRVNVESEIMGSSNTILVLTEKEREDIRELYGVPPERITVIPAGVDAGRFHVEDKITSRKRVCIADKETILFVGRIEPIKGLNILLDALKTLSNSRDLQLIIVGGNLSGDKELTALRERAKNLGLSELIDFRGSVEQSELKYYYSAADVFVLPSHYESFGLVALEAMACGTPVVASRVGGIPSFLDDGDTGYLI</sequence>
<dbReference type="PANTHER" id="PTHR45947:SF3">
    <property type="entry name" value="SULFOQUINOVOSYL TRANSFERASE SQD2"/>
    <property type="match status" value="1"/>
</dbReference>
<dbReference type="Gene3D" id="3.40.50.2000">
    <property type="entry name" value="Glycogen Phosphorylase B"/>
    <property type="match status" value="2"/>
</dbReference>
<dbReference type="InterPro" id="IPR001296">
    <property type="entry name" value="Glyco_trans_1"/>
</dbReference>
<feature type="non-terminal residue" evidence="3">
    <location>
        <position position="343"/>
    </location>
</feature>
<dbReference type="InterPro" id="IPR028098">
    <property type="entry name" value="Glyco_trans_4-like_N"/>
</dbReference>
<dbReference type="Pfam" id="PF13439">
    <property type="entry name" value="Glyco_transf_4"/>
    <property type="match status" value="1"/>
</dbReference>
<gene>
    <name evidence="3" type="ORF">METZ01_LOCUS169465</name>
</gene>
<protein>
    <recommendedName>
        <fullName evidence="4">Glycosyl transferase family 1 domain-containing protein</fullName>
    </recommendedName>
</protein>
<dbReference type="InterPro" id="IPR050194">
    <property type="entry name" value="Glycosyltransferase_grp1"/>
</dbReference>